<dbReference type="EMBL" id="SNWM01000007">
    <property type="protein sequence ID" value="TDO19336.1"/>
    <property type="molecule type" value="Genomic_DNA"/>
</dbReference>
<dbReference type="RefSeq" id="WP_133559166.1">
    <property type="nucleotide sequence ID" value="NZ_SNWM01000007.1"/>
</dbReference>
<comment type="caution">
    <text evidence="3">The sequence shown here is derived from an EMBL/GenBank/DDBJ whole genome shotgun (WGS) entry which is preliminary data.</text>
</comment>
<dbReference type="InterPro" id="IPR011006">
    <property type="entry name" value="CheY-like_superfamily"/>
</dbReference>
<proteinExistence type="predicted"/>
<dbReference type="OrthoDB" id="9787344at2"/>
<dbReference type="PANTHER" id="PTHR37299:SF1">
    <property type="entry name" value="STAGE 0 SPORULATION PROTEIN A HOMOLOG"/>
    <property type="match status" value="1"/>
</dbReference>
<dbReference type="SMART" id="SM00850">
    <property type="entry name" value="LytTR"/>
    <property type="match status" value="1"/>
</dbReference>
<name>A0A4R6ICH4_9SPHI</name>
<dbReference type="InterPro" id="IPR007492">
    <property type="entry name" value="LytTR_DNA-bd_dom"/>
</dbReference>
<keyword evidence="4" id="KW-1185">Reference proteome</keyword>
<dbReference type="GO" id="GO:0003677">
    <property type="term" value="F:DNA binding"/>
    <property type="evidence" value="ECO:0007669"/>
    <property type="project" value="InterPro"/>
</dbReference>
<dbReference type="PROSITE" id="PS50110">
    <property type="entry name" value="RESPONSE_REGULATORY"/>
    <property type="match status" value="1"/>
</dbReference>
<dbReference type="Gene3D" id="2.40.50.1020">
    <property type="entry name" value="LytTr DNA-binding domain"/>
    <property type="match status" value="1"/>
</dbReference>
<dbReference type="Pfam" id="PF04397">
    <property type="entry name" value="LytTR"/>
    <property type="match status" value="1"/>
</dbReference>
<dbReference type="Pfam" id="PF00072">
    <property type="entry name" value="Response_reg"/>
    <property type="match status" value="1"/>
</dbReference>
<feature type="modified residue" description="4-aspartylphosphate" evidence="1">
    <location>
        <position position="55"/>
    </location>
</feature>
<feature type="domain" description="Response regulatory" evidence="2">
    <location>
        <begin position="3"/>
        <end position="116"/>
    </location>
</feature>
<sequence length="239" mass="28000">MNTCIIIAKISDSLESLKKYVNYNPTLYLINTFTDSESAVEEILKSKPFDILLLDVEMYPLSGFDLVKILRHKIRKFVFMSDDKKYSYDAIKLGAADYLCNPFDYSEFSTSISRVLYDYKDDQYDQYLLIKSKEDGLKMYNIIYSDIVAVESKLNYVMIHTTNRRILTYMSLTEISEILSRYPRFVKFNRSFIISTFHIDFITGNSLTMVGGLQLTAGDFYKVNFDLFVQSRLIKRRQK</sequence>
<evidence type="ECO:0000313" key="4">
    <source>
        <dbReference type="Proteomes" id="UP000295499"/>
    </source>
</evidence>
<keyword evidence="1" id="KW-0597">Phosphoprotein</keyword>
<accession>A0A4R6ICH4</accession>
<protein>
    <submittedName>
        <fullName evidence="3">LytTR family two component transcriptional regulator</fullName>
    </submittedName>
</protein>
<evidence type="ECO:0000313" key="3">
    <source>
        <dbReference type="EMBL" id="TDO19336.1"/>
    </source>
</evidence>
<dbReference type="Proteomes" id="UP000295499">
    <property type="component" value="Unassembled WGS sequence"/>
</dbReference>
<dbReference type="AlphaFoldDB" id="A0A4R6ICH4"/>
<evidence type="ECO:0000256" key="1">
    <source>
        <dbReference type="PROSITE-ProRule" id="PRU00169"/>
    </source>
</evidence>
<dbReference type="InterPro" id="IPR001789">
    <property type="entry name" value="Sig_transdc_resp-reg_receiver"/>
</dbReference>
<dbReference type="SUPFAM" id="SSF52172">
    <property type="entry name" value="CheY-like"/>
    <property type="match status" value="1"/>
</dbReference>
<dbReference type="InterPro" id="IPR046947">
    <property type="entry name" value="LytR-like"/>
</dbReference>
<gene>
    <name evidence="3" type="ORF">CLV32_4576</name>
</gene>
<dbReference type="SMART" id="SM00448">
    <property type="entry name" value="REC"/>
    <property type="match status" value="1"/>
</dbReference>
<dbReference type="PANTHER" id="PTHR37299">
    <property type="entry name" value="TRANSCRIPTIONAL REGULATOR-RELATED"/>
    <property type="match status" value="1"/>
</dbReference>
<reference evidence="3 4" key="1">
    <citation type="submission" date="2019-03" db="EMBL/GenBank/DDBJ databases">
        <title>Genomic Encyclopedia of Archaeal and Bacterial Type Strains, Phase II (KMG-II): from individual species to whole genera.</title>
        <authorList>
            <person name="Goeker M."/>
        </authorList>
    </citation>
    <scope>NUCLEOTIDE SEQUENCE [LARGE SCALE GENOMIC DNA]</scope>
    <source>
        <strain evidence="3 4">DSM 19034</strain>
    </source>
</reference>
<evidence type="ECO:0000259" key="2">
    <source>
        <dbReference type="PROSITE" id="PS50110"/>
    </source>
</evidence>
<dbReference type="Gene3D" id="3.40.50.2300">
    <property type="match status" value="1"/>
</dbReference>
<dbReference type="GO" id="GO:0000156">
    <property type="term" value="F:phosphorelay response regulator activity"/>
    <property type="evidence" value="ECO:0007669"/>
    <property type="project" value="InterPro"/>
</dbReference>
<organism evidence="3 4">
    <name type="scientific">Pedobacter duraquae</name>
    <dbReference type="NCBI Taxonomy" id="425511"/>
    <lineage>
        <taxon>Bacteria</taxon>
        <taxon>Pseudomonadati</taxon>
        <taxon>Bacteroidota</taxon>
        <taxon>Sphingobacteriia</taxon>
        <taxon>Sphingobacteriales</taxon>
        <taxon>Sphingobacteriaceae</taxon>
        <taxon>Pedobacter</taxon>
    </lineage>
</organism>